<evidence type="ECO:0000313" key="2">
    <source>
        <dbReference type="Proteomes" id="UP000677611"/>
    </source>
</evidence>
<organism evidence="1 2">
    <name type="scientific">Bacillus arachidis</name>
    <dbReference type="NCBI Taxonomy" id="2819290"/>
    <lineage>
        <taxon>Bacteria</taxon>
        <taxon>Bacillati</taxon>
        <taxon>Bacillota</taxon>
        <taxon>Bacilli</taxon>
        <taxon>Bacillales</taxon>
        <taxon>Bacillaceae</taxon>
        <taxon>Bacillus</taxon>
    </lineage>
</organism>
<evidence type="ECO:0000313" key="1">
    <source>
        <dbReference type="EMBL" id="MBO1628475.1"/>
    </source>
</evidence>
<accession>A0ABS3P609</accession>
<proteinExistence type="predicted"/>
<protein>
    <submittedName>
        <fullName evidence="1">Uncharacterized protein</fullName>
    </submittedName>
</protein>
<reference evidence="1 2" key="1">
    <citation type="submission" date="2021-03" db="EMBL/GenBank/DDBJ databases">
        <title>Identification of novel Bacillus strains.</title>
        <authorList>
            <person name="Xiao Z."/>
            <person name="Li Y."/>
            <person name="Shen J."/>
        </authorList>
    </citation>
    <scope>NUCLEOTIDE SEQUENCE [LARGE SCALE GENOMIC DNA]</scope>
    <source>
        <strain evidence="1 2">SY8</strain>
    </source>
</reference>
<name>A0ABS3P609_9BACI</name>
<comment type="caution">
    <text evidence="1">The sequence shown here is derived from an EMBL/GenBank/DDBJ whole genome shotgun (WGS) entry which is preliminary data.</text>
</comment>
<dbReference type="RefSeq" id="WP_208019488.1">
    <property type="nucleotide sequence ID" value="NZ_JAGDQJ010000050.1"/>
</dbReference>
<dbReference type="Proteomes" id="UP000677611">
    <property type="component" value="Unassembled WGS sequence"/>
</dbReference>
<dbReference type="EMBL" id="JAGDQJ010000050">
    <property type="protein sequence ID" value="MBO1628475.1"/>
    <property type="molecule type" value="Genomic_DNA"/>
</dbReference>
<keyword evidence="2" id="KW-1185">Reference proteome</keyword>
<sequence length="172" mass="20636">MLKPKYAQNIIVGIKTFDNFSWYITERDVWILDINKYSIAYKSNGYEFNMGFALSLRNNISVVNENNYKVYLDDYSNHIVSSSDLRELILKKEYDTTILELKPSLFIDFTEKKLLSMYPEPLPYEKYIPDNWYGSCEEFSDYIYEEDRYWIVCGEDVIRKTFEEETEKFKGE</sequence>
<gene>
    <name evidence="1" type="ORF">J4P90_25470</name>
</gene>